<comment type="function">
    <text evidence="13">Catalyzes the phosphorylation of various hexoses to hexose 6-phosphate.</text>
</comment>
<organism evidence="17 18">
    <name type="scientific">Trichostrongylus colubriformis</name>
    <name type="common">Black scour worm</name>
    <dbReference type="NCBI Taxonomy" id="6319"/>
    <lineage>
        <taxon>Eukaryota</taxon>
        <taxon>Metazoa</taxon>
        <taxon>Ecdysozoa</taxon>
        <taxon>Nematoda</taxon>
        <taxon>Chromadorea</taxon>
        <taxon>Rhabditida</taxon>
        <taxon>Rhabditina</taxon>
        <taxon>Rhabditomorpha</taxon>
        <taxon>Strongyloidea</taxon>
        <taxon>Trichostrongylidae</taxon>
        <taxon>Trichostrongylus</taxon>
    </lineage>
</organism>
<dbReference type="Gene3D" id="3.40.367.20">
    <property type="match status" value="1"/>
</dbReference>
<dbReference type="GO" id="GO:0006006">
    <property type="term" value="P:glucose metabolic process"/>
    <property type="evidence" value="ECO:0007669"/>
    <property type="project" value="TreeGrafter"/>
</dbReference>
<dbReference type="AlphaFoldDB" id="A0AAN8ITZ1"/>
<comment type="similarity">
    <text evidence="3 14">Belongs to the hexokinase family.</text>
</comment>
<evidence type="ECO:0000256" key="13">
    <source>
        <dbReference type="ARBA" id="ARBA00059457"/>
    </source>
</evidence>
<dbReference type="GO" id="GO:0001678">
    <property type="term" value="P:intracellular glucose homeostasis"/>
    <property type="evidence" value="ECO:0007669"/>
    <property type="project" value="InterPro"/>
</dbReference>
<dbReference type="GO" id="GO:0008865">
    <property type="term" value="F:fructokinase activity"/>
    <property type="evidence" value="ECO:0007669"/>
    <property type="project" value="TreeGrafter"/>
</dbReference>
<proteinExistence type="inferred from homology"/>
<evidence type="ECO:0000256" key="14">
    <source>
        <dbReference type="RuleBase" id="RU362007"/>
    </source>
</evidence>
<gene>
    <name evidence="17" type="ORF">GCK32_005475</name>
</gene>
<dbReference type="GO" id="GO:0004340">
    <property type="term" value="F:glucokinase activity"/>
    <property type="evidence" value="ECO:0007669"/>
    <property type="project" value="TreeGrafter"/>
</dbReference>
<name>A0AAN8ITZ1_TRICO</name>
<evidence type="ECO:0000256" key="9">
    <source>
        <dbReference type="ARBA" id="ARBA00044613"/>
    </source>
</evidence>
<keyword evidence="5 14" id="KW-0547">Nucleotide-binding</keyword>
<dbReference type="InterPro" id="IPR022672">
    <property type="entry name" value="Hexokinase_N"/>
</dbReference>
<evidence type="ECO:0000256" key="11">
    <source>
        <dbReference type="ARBA" id="ARBA00048160"/>
    </source>
</evidence>
<dbReference type="InterPro" id="IPR019807">
    <property type="entry name" value="Hexokinase_BS"/>
</dbReference>
<comment type="caution">
    <text evidence="17">The sequence shown here is derived from an EMBL/GenBank/DDBJ whole genome shotgun (WGS) entry which is preliminary data.</text>
</comment>
<evidence type="ECO:0000256" key="2">
    <source>
        <dbReference type="ARBA" id="ARBA00005028"/>
    </source>
</evidence>
<comment type="catalytic activity">
    <reaction evidence="12">
        <text>D-mannose + ATP = D-mannose 6-phosphate + ADP + H(+)</text>
        <dbReference type="Rhea" id="RHEA:11028"/>
        <dbReference type="ChEBI" id="CHEBI:4208"/>
        <dbReference type="ChEBI" id="CHEBI:15378"/>
        <dbReference type="ChEBI" id="CHEBI:30616"/>
        <dbReference type="ChEBI" id="CHEBI:58735"/>
        <dbReference type="ChEBI" id="CHEBI:456216"/>
        <dbReference type="EC" id="2.7.1.1"/>
    </reaction>
    <physiologicalReaction direction="left-to-right" evidence="12">
        <dbReference type="Rhea" id="RHEA:11029"/>
    </physiologicalReaction>
</comment>
<dbReference type="FunFam" id="3.40.367.20:FF:000005">
    <property type="entry name" value="Phosphotransferase"/>
    <property type="match status" value="1"/>
</dbReference>
<dbReference type="GO" id="GO:0005829">
    <property type="term" value="C:cytosol"/>
    <property type="evidence" value="ECO:0007669"/>
    <property type="project" value="TreeGrafter"/>
</dbReference>
<dbReference type="PRINTS" id="PR00475">
    <property type="entry name" value="HEXOKINASE"/>
</dbReference>
<dbReference type="PANTHER" id="PTHR19443">
    <property type="entry name" value="HEXOKINASE"/>
    <property type="match status" value="1"/>
</dbReference>
<comment type="catalytic activity">
    <reaction evidence="11">
        <text>D-glucose + ATP = D-glucose 6-phosphate + ADP + H(+)</text>
        <dbReference type="Rhea" id="RHEA:17825"/>
        <dbReference type="ChEBI" id="CHEBI:4167"/>
        <dbReference type="ChEBI" id="CHEBI:15378"/>
        <dbReference type="ChEBI" id="CHEBI:30616"/>
        <dbReference type="ChEBI" id="CHEBI:61548"/>
        <dbReference type="ChEBI" id="CHEBI:456216"/>
        <dbReference type="EC" id="2.7.1.1"/>
    </reaction>
    <physiologicalReaction direction="left-to-right" evidence="11">
        <dbReference type="Rhea" id="RHEA:17826"/>
    </physiologicalReaction>
</comment>
<evidence type="ECO:0000313" key="18">
    <source>
        <dbReference type="Proteomes" id="UP001331761"/>
    </source>
</evidence>
<keyword evidence="7 14" id="KW-0067">ATP-binding</keyword>
<dbReference type="PROSITE" id="PS00378">
    <property type="entry name" value="HEXOKINASE_1"/>
    <property type="match status" value="1"/>
</dbReference>
<evidence type="ECO:0000256" key="3">
    <source>
        <dbReference type="ARBA" id="ARBA00009225"/>
    </source>
</evidence>
<evidence type="ECO:0000256" key="10">
    <source>
        <dbReference type="ARBA" id="ARBA00047905"/>
    </source>
</evidence>
<accession>A0AAN8ITZ1</accession>
<dbReference type="InterPro" id="IPR022673">
    <property type="entry name" value="Hexokinase_C"/>
</dbReference>
<dbReference type="PANTHER" id="PTHR19443:SF16">
    <property type="entry name" value="HEXOKINASE TYPE 1-RELATED"/>
    <property type="match status" value="1"/>
</dbReference>
<dbReference type="PROSITE" id="PS51748">
    <property type="entry name" value="HEXOKINASE_2"/>
    <property type="match status" value="1"/>
</dbReference>
<dbReference type="Pfam" id="PF00349">
    <property type="entry name" value="Hexokinase_1"/>
    <property type="match status" value="1"/>
</dbReference>
<dbReference type="GO" id="GO:0006096">
    <property type="term" value="P:glycolytic process"/>
    <property type="evidence" value="ECO:0007669"/>
    <property type="project" value="UniProtKB-KW"/>
</dbReference>
<dbReference type="CDD" id="cd24019">
    <property type="entry name" value="ASKHA_NBD_HK_meta"/>
    <property type="match status" value="1"/>
</dbReference>
<dbReference type="Gene3D" id="3.30.420.40">
    <property type="match status" value="1"/>
</dbReference>
<dbReference type="InterPro" id="IPR001312">
    <property type="entry name" value="Hexokinase"/>
</dbReference>
<dbReference type="EMBL" id="WIXE01006241">
    <property type="protein sequence ID" value="KAK5981467.1"/>
    <property type="molecule type" value="Genomic_DNA"/>
</dbReference>
<keyword evidence="6 14" id="KW-0418">Kinase</keyword>
<evidence type="ECO:0000256" key="7">
    <source>
        <dbReference type="ARBA" id="ARBA00022840"/>
    </source>
</evidence>
<comment type="pathway">
    <text evidence="2">Carbohydrate metabolism; hexose metabolism.</text>
</comment>
<dbReference type="Proteomes" id="UP001331761">
    <property type="component" value="Unassembled WGS sequence"/>
</dbReference>
<dbReference type="InterPro" id="IPR043129">
    <property type="entry name" value="ATPase_NBD"/>
</dbReference>
<reference evidence="17 18" key="1">
    <citation type="submission" date="2019-10" db="EMBL/GenBank/DDBJ databases">
        <title>Assembly and Annotation for the nematode Trichostrongylus colubriformis.</title>
        <authorList>
            <person name="Martin J."/>
        </authorList>
    </citation>
    <scope>NUCLEOTIDE SEQUENCE [LARGE SCALE GENOMIC DNA]</scope>
    <source>
        <strain evidence="17">G859</strain>
        <tissue evidence="17">Whole worm</tissue>
    </source>
</reference>
<evidence type="ECO:0000256" key="8">
    <source>
        <dbReference type="ARBA" id="ARBA00023152"/>
    </source>
</evidence>
<dbReference type="GO" id="GO:0005536">
    <property type="term" value="F:D-glucose binding"/>
    <property type="evidence" value="ECO:0007669"/>
    <property type="project" value="InterPro"/>
</dbReference>
<evidence type="ECO:0000259" key="16">
    <source>
        <dbReference type="Pfam" id="PF03727"/>
    </source>
</evidence>
<feature type="domain" description="Hexokinase N-terminal" evidence="15">
    <location>
        <begin position="36"/>
        <end position="231"/>
    </location>
</feature>
<dbReference type="Pfam" id="PF03727">
    <property type="entry name" value="Hexokinase_2"/>
    <property type="match status" value="1"/>
</dbReference>
<dbReference type="GO" id="GO:0005739">
    <property type="term" value="C:mitochondrion"/>
    <property type="evidence" value="ECO:0007669"/>
    <property type="project" value="TreeGrafter"/>
</dbReference>
<evidence type="ECO:0000256" key="1">
    <source>
        <dbReference type="ARBA" id="ARBA00004888"/>
    </source>
</evidence>
<dbReference type="GO" id="GO:0005524">
    <property type="term" value="F:ATP binding"/>
    <property type="evidence" value="ECO:0007669"/>
    <property type="project" value="UniProtKB-UniRule"/>
</dbReference>
<comment type="catalytic activity">
    <reaction evidence="9">
        <text>a D-hexose + ATP = a D-hexose 6-phosphate + ADP + H(+)</text>
        <dbReference type="Rhea" id="RHEA:22740"/>
        <dbReference type="ChEBI" id="CHEBI:4194"/>
        <dbReference type="ChEBI" id="CHEBI:15378"/>
        <dbReference type="ChEBI" id="CHEBI:30616"/>
        <dbReference type="ChEBI" id="CHEBI:229467"/>
        <dbReference type="ChEBI" id="CHEBI:456216"/>
        <dbReference type="EC" id="2.7.1.1"/>
    </reaction>
    <physiologicalReaction direction="left-to-right" evidence="9">
        <dbReference type="Rhea" id="RHEA:22741"/>
    </physiologicalReaction>
</comment>
<dbReference type="EC" id="2.7.1.-" evidence="14"/>
<dbReference type="FunFam" id="3.30.420.40:FF:000095">
    <property type="entry name" value="Phosphotransferase"/>
    <property type="match status" value="1"/>
</dbReference>
<keyword evidence="8 14" id="KW-0324">Glycolysis</keyword>
<evidence type="ECO:0000256" key="6">
    <source>
        <dbReference type="ARBA" id="ARBA00022777"/>
    </source>
</evidence>
<evidence type="ECO:0000256" key="5">
    <source>
        <dbReference type="ARBA" id="ARBA00022741"/>
    </source>
</evidence>
<evidence type="ECO:0000256" key="4">
    <source>
        <dbReference type="ARBA" id="ARBA00022679"/>
    </source>
</evidence>
<keyword evidence="4 14" id="KW-0808">Transferase</keyword>
<comment type="pathway">
    <text evidence="1">Carbohydrate degradation; glycolysis; D-glyceraldehyde 3-phosphate and glycerone phosphate from D-glucose: step 1/4.</text>
</comment>
<evidence type="ECO:0000256" key="12">
    <source>
        <dbReference type="ARBA" id="ARBA00050361"/>
    </source>
</evidence>
<comment type="catalytic activity">
    <reaction evidence="10">
        <text>D-fructose + ATP = D-fructose 6-phosphate + ADP + H(+)</text>
        <dbReference type="Rhea" id="RHEA:16125"/>
        <dbReference type="ChEBI" id="CHEBI:15378"/>
        <dbReference type="ChEBI" id="CHEBI:30616"/>
        <dbReference type="ChEBI" id="CHEBI:37721"/>
        <dbReference type="ChEBI" id="CHEBI:61527"/>
        <dbReference type="ChEBI" id="CHEBI:456216"/>
        <dbReference type="EC" id="2.7.1.1"/>
    </reaction>
    <physiologicalReaction direction="left-to-right" evidence="10">
        <dbReference type="Rhea" id="RHEA:16126"/>
    </physiologicalReaction>
</comment>
<keyword evidence="18" id="KW-1185">Reference proteome</keyword>
<evidence type="ECO:0000259" key="15">
    <source>
        <dbReference type="Pfam" id="PF00349"/>
    </source>
</evidence>
<sequence length="499" mass="54368">MDRRKKPQNEGILSGMFGSISSLFGADDAAGRRSKIENICKCFVLTNETLEQVMTLLETSIDRGLNDDSGAAGALKMLPTYVRAVPNGEESGDFLALDLGGTNFRILLIRLSGREAEMTGKVYSVPDSIMQGAGEELFDHIAACMARFMEEQGIPFTRKLALGFTFSFPCKQEGLTSAKLIRWTKGFNLTGCEGQDVCKMLKEACGRRSDIDIDVVALLNDTVGTLMACAFKENTCQIGVIIGTGTNACYMEQLDRIPKLKAKLADDGLPDEIVMNTEWGAFGDDGALSFINTKYDREVDKSSINPGKQIFEKMISGMYLGEIVRMVVKELAQQGLLFGGETAPLARRGTFSTRFMSDIESDISGEEAKPTYQNTAKILSEIGFRKATQADCANVAYVCSVVTARAAHLLAAGIATLINRMSRPLVTVGIDGSVYRFHPRFPQLLDDKIAELIDENLRYKLMLSEDGSGIGAAIVAAVATRIAAQKEEEPQQESPNDNE</sequence>
<dbReference type="SUPFAM" id="SSF53067">
    <property type="entry name" value="Actin-like ATPase domain"/>
    <property type="match status" value="2"/>
</dbReference>
<evidence type="ECO:0000313" key="17">
    <source>
        <dbReference type="EMBL" id="KAK5981467.1"/>
    </source>
</evidence>
<protein>
    <recommendedName>
        <fullName evidence="14">Phosphotransferase</fullName>
        <ecNumber evidence="14">2.7.1.-</ecNumber>
    </recommendedName>
</protein>
<feature type="domain" description="Hexokinase C-terminal" evidence="16">
    <location>
        <begin position="237"/>
        <end position="478"/>
    </location>
</feature>